<dbReference type="SMART" id="SM00267">
    <property type="entry name" value="GGDEF"/>
    <property type="match status" value="1"/>
</dbReference>
<evidence type="ECO:0000256" key="2">
    <source>
        <dbReference type="ARBA" id="ARBA00034247"/>
    </source>
</evidence>
<reference evidence="4" key="1">
    <citation type="submission" date="2022-01" db="EMBL/GenBank/DDBJ databases">
        <title>Alginate degradation mechanism of Vibrio pelagius WXL662.</title>
        <authorList>
            <person name="He X."/>
        </authorList>
    </citation>
    <scope>NUCLEOTIDE SEQUENCE</scope>
    <source>
        <strain evidence="4">WXL662</strain>
    </source>
</reference>
<evidence type="ECO:0000259" key="3">
    <source>
        <dbReference type="PROSITE" id="PS50887"/>
    </source>
</evidence>
<dbReference type="EC" id="2.7.7.65" evidence="1"/>
<dbReference type="Gene3D" id="3.30.70.270">
    <property type="match status" value="1"/>
</dbReference>
<dbReference type="Pfam" id="PF01590">
    <property type="entry name" value="GAF"/>
    <property type="match status" value="1"/>
</dbReference>
<dbReference type="RefSeq" id="WP_255230971.1">
    <property type="nucleotide sequence ID" value="NZ_CP090614.1"/>
</dbReference>
<sequence>MHQERVFEPDCLLKSHSNNKVCFPIAFISLLTQAADLQQVLDIAAEWVDTIIPCDRVSVAIPENTHQLKVFAFHGNKAIPLDMLIPIENSFVGRVFQTQKLTICDHVQQSLEIDCTLLSSHGLSCCMDAPLINNGICYGTLNIAHKEGAFYNEQHAALLQSIASWLALNIALHTQAQRMEQLASIDDLTRVPNRRKFMNTIENKFKNYKATGKGFYVAILDLDNFKLLNDNHGHDAGDLMLVKSADVAKFVIGKQDFLARIGGEEFAFIIERDSWAEVVEAMEAVRYSIASLKVEHNNQPIGITTSIGVTHVRPQDATFGETIVRADQALYVAKERGRNCVELL</sequence>
<dbReference type="EMBL" id="CP090614">
    <property type="protein sequence ID" value="UTT85038.1"/>
    <property type="molecule type" value="Genomic_DNA"/>
</dbReference>
<dbReference type="NCBIfam" id="TIGR00254">
    <property type="entry name" value="GGDEF"/>
    <property type="match status" value="1"/>
</dbReference>
<dbReference type="Gene3D" id="3.30.450.40">
    <property type="match status" value="1"/>
</dbReference>
<dbReference type="SMART" id="SM00065">
    <property type="entry name" value="GAF"/>
    <property type="match status" value="1"/>
</dbReference>
<dbReference type="SUPFAM" id="SSF55073">
    <property type="entry name" value="Nucleotide cyclase"/>
    <property type="match status" value="1"/>
</dbReference>
<dbReference type="CDD" id="cd01949">
    <property type="entry name" value="GGDEF"/>
    <property type="match status" value="1"/>
</dbReference>
<dbReference type="Proteomes" id="UP001059120">
    <property type="component" value="Chromosome 1"/>
</dbReference>
<organism evidence="4 5">
    <name type="scientific">Vibrio pelagius</name>
    <dbReference type="NCBI Taxonomy" id="28169"/>
    <lineage>
        <taxon>Bacteria</taxon>
        <taxon>Pseudomonadati</taxon>
        <taxon>Pseudomonadota</taxon>
        <taxon>Gammaproteobacteria</taxon>
        <taxon>Vibrionales</taxon>
        <taxon>Vibrionaceae</taxon>
        <taxon>Vibrio</taxon>
    </lineage>
</organism>
<dbReference type="InterPro" id="IPR000160">
    <property type="entry name" value="GGDEF_dom"/>
</dbReference>
<dbReference type="InterPro" id="IPR050469">
    <property type="entry name" value="Diguanylate_Cyclase"/>
</dbReference>
<comment type="catalytic activity">
    <reaction evidence="2">
        <text>2 GTP = 3',3'-c-di-GMP + 2 diphosphate</text>
        <dbReference type="Rhea" id="RHEA:24898"/>
        <dbReference type="ChEBI" id="CHEBI:33019"/>
        <dbReference type="ChEBI" id="CHEBI:37565"/>
        <dbReference type="ChEBI" id="CHEBI:58805"/>
        <dbReference type="EC" id="2.7.7.65"/>
    </reaction>
</comment>
<dbReference type="Pfam" id="PF00990">
    <property type="entry name" value="GGDEF"/>
    <property type="match status" value="1"/>
</dbReference>
<name>A0ABY5G4G3_VIBPE</name>
<evidence type="ECO:0000256" key="1">
    <source>
        <dbReference type="ARBA" id="ARBA00012528"/>
    </source>
</evidence>
<keyword evidence="5" id="KW-1185">Reference proteome</keyword>
<gene>
    <name evidence="4" type="ORF">LZI70_01690</name>
</gene>
<evidence type="ECO:0000313" key="5">
    <source>
        <dbReference type="Proteomes" id="UP001059120"/>
    </source>
</evidence>
<proteinExistence type="predicted"/>
<dbReference type="PANTHER" id="PTHR45138">
    <property type="entry name" value="REGULATORY COMPONENTS OF SENSORY TRANSDUCTION SYSTEM"/>
    <property type="match status" value="1"/>
</dbReference>
<dbReference type="PROSITE" id="PS50887">
    <property type="entry name" value="GGDEF"/>
    <property type="match status" value="1"/>
</dbReference>
<protein>
    <recommendedName>
        <fullName evidence="1">diguanylate cyclase</fullName>
        <ecNumber evidence="1">2.7.7.65</ecNumber>
    </recommendedName>
</protein>
<evidence type="ECO:0000313" key="4">
    <source>
        <dbReference type="EMBL" id="UTT85038.1"/>
    </source>
</evidence>
<dbReference type="SUPFAM" id="SSF55781">
    <property type="entry name" value="GAF domain-like"/>
    <property type="match status" value="1"/>
</dbReference>
<dbReference type="InterPro" id="IPR003018">
    <property type="entry name" value="GAF"/>
</dbReference>
<accession>A0ABY5G4G3</accession>
<dbReference type="InterPro" id="IPR029016">
    <property type="entry name" value="GAF-like_dom_sf"/>
</dbReference>
<dbReference type="InterPro" id="IPR029787">
    <property type="entry name" value="Nucleotide_cyclase"/>
</dbReference>
<dbReference type="PANTHER" id="PTHR45138:SF9">
    <property type="entry name" value="DIGUANYLATE CYCLASE DGCM-RELATED"/>
    <property type="match status" value="1"/>
</dbReference>
<dbReference type="InterPro" id="IPR043128">
    <property type="entry name" value="Rev_trsase/Diguanyl_cyclase"/>
</dbReference>
<feature type="domain" description="GGDEF" evidence="3">
    <location>
        <begin position="213"/>
        <end position="344"/>
    </location>
</feature>